<organism evidence="7 8">
    <name type="scientific">Sneathiella marina</name>
    <dbReference type="NCBI Taxonomy" id="2950108"/>
    <lineage>
        <taxon>Bacteria</taxon>
        <taxon>Pseudomonadati</taxon>
        <taxon>Pseudomonadota</taxon>
        <taxon>Alphaproteobacteria</taxon>
        <taxon>Sneathiellales</taxon>
        <taxon>Sneathiellaceae</taxon>
        <taxon>Sneathiella</taxon>
    </lineage>
</organism>
<proteinExistence type="inferred from homology"/>
<dbReference type="PANTHER" id="PTHR43104">
    <property type="entry name" value="L-2-HYDROXYGLUTARATE DEHYDROGENASE, MITOCHONDRIAL"/>
    <property type="match status" value="1"/>
</dbReference>
<dbReference type="Gene3D" id="3.30.9.10">
    <property type="entry name" value="D-Amino Acid Oxidase, subunit A, domain 2"/>
    <property type="match status" value="1"/>
</dbReference>
<accession>A0ABY4W6C3</accession>
<keyword evidence="4" id="KW-0560">Oxidoreductase</keyword>
<dbReference type="RefSeq" id="WP_251933013.1">
    <property type="nucleotide sequence ID" value="NZ_CP098747.1"/>
</dbReference>
<evidence type="ECO:0000313" key="7">
    <source>
        <dbReference type="EMBL" id="USG60206.1"/>
    </source>
</evidence>
<dbReference type="Pfam" id="PF01266">
    <property type="entry name" value="DAO"/>
    <property type="match status" value="1"/>
</dbReference>
<dbReference type="SUPFAM" id="SSF54373">
    <property type="entry name" value="FAD-linked reductases, C-terminal domain"/>
    <property type="match status" value="1"/>
</dbReference>
<evidence type="ECO:0000313" key="8">
    <source>
        <dbReference type="Proteomes" id="UP001056291"/>
    </source>
</evidence>
<comment type="cofactor">
    <cofactor evidence="1">
        <name>FAD</name>
        <dbReference type="ChEBI" id="CHEBI:57692"/>
    </cofactor>
</comment>
<feature type="domain" description="FAD dependent oxidoreductase" evidence="6">
    <location>
        <begin position="8"/>
        <end position="362"/>
    </location>
</feature>
<keyword evidence="3" id="KW-0274">FAD</keyword>
<reference evidence="7" key="1">
    <citation type="submission" date="2022-06" db="EMBL/GenBank/DDBJ databases">
        <title>Sneathiella actinostolidae sp. nov., isolated from a sea anemonein the Western Pacific Ocean.</title>
        <authorList>
            <person name="Wei M.J."/>
        </authorList>
    </citation>
    <scope>NUCLEOTIDE SEQUENCE</scope>
    <source>
        <strain evidence="7">PHK-P5</strain>
    </source>
</reference>
<sequence>MSYDVENIIIGAGVIGLAIARSLSVRGSDVLILERAAHFGSETSSRNSEVIHAGIYYPKGSLKAQYCVEGKEMLYEYCRRHHLPHHKTGKLIVATHEDEIPILDTIMGKAVANGVMDLEMLGRDQVQAMEPALQSVAALLSPSTGTIDSHQLMLAYVGEIEDHGGSIAYNAAFESAKRYKEGFLVTSGDTDIICHNLINSAGLYAQEVAAAIKDLPAEHIPTRYLTKGSYFTMNAPSPFSRLIYPVPNSASLGIHVTLDQAGQIRFGPDQEWIDHIDYEVDPARADGFYDAIRRYWPALPDNSLIPAYAGIRPKIQSPTDIMKDFQIDDAHIHGLAGLVNLFGMESPGLTSSLKIGDVVADLLDKSNRL</sequence>
<dbReference type="PANTHER" id="PTHR43104:SF4">
    <property type="entry name" value="L-2-HYDROXYGLUTARATE DEHYDROGENASE, MITOCHONDRIAL"/>
    <property type="match status" value="1"/>
</dbReference>
<keyword evidence="8" id="KW-1185">Reference proteome</keyword>
<dbReference type="EMBL" id="CP098747">
    <property type="protein sequence ID" value="USG60206.1"/>
    <property type="molecule type" value="Genomic_DNA"/>
</dbReference>
<comment type="similarity">
    <text evidence="5">Belongs to the L2HGDH family.</text>
</comment>
<dbReference type="Gene3D" id="3.50.50.60">
    <property type="entry name" value="FAD/NAD(P)-binding domain"/>
    <property type="match status" value="1"/>
</dbReference>
<dbReference type="InterPro" id="IPR036188">
    <property type="entry name" value="FAD/NAD-bd_sf"/>
</dbReference>
<evidence type="ECO:0000256" key="3">
    <source>
        <dbReference type="ARBA" id="ARBA00022827"/>
    </source>
</evidence>
<dbReference type="Proteomes" id="UP001056291">
    <property type="component" value="Chromosome"/>
</dbReference>
<evidence type="ECO:0000256" key="1">
    <source>
        <dbReference type="ARBA" id="ARBA00001974"/>
    </source>
</evidence>
<keyword evidence="2" id="KW-0285">Flavoprotein</keyword>
<name>A0ABY4W6C3_9PROT</name>
<protein>
    <submittedName>
        <fullName evidence="7">NAD(P)/FAD-dependent oxidoreductase</fullName>
    </submittedName>
</protein>
<evidence type="ECO:0000256" key="2">
    <source>
        <dbReference type="ARBA" id="ARBA00022630"/>
    </source>
</evidence>
<gene>
    <name evidence="7" type="ORF">NBZ79_13570</name>
</gene>
<evidence type="ECO:0000256" key="4">
    <source>
        <dbReference type="ARBA" id="ARBA00023002"/>
    </source>
</evidence>
<dbReference type="SUPFAM" id="SSF51905">
    <property type="entry name" value="FAD/NAD(P)-binding domain"/>
    <property type="match status" value="1"/>
</dbReference>
<evidence type="ECO:0000256" key="5">
    <source>
        <dbReference type="ARBA" id="ARBA00037941"/>
    </source>
</evidence>
<dbReference type="InterPro" id="IPR006076">
    <property type="entry name" value="FAD-dep_OxRdtase"/>
</dbReference>
<evidence type="ECO:0000259" key="6">
    <source>
        <dbReference type="Pfam" id="PF01266"/>
    </source>
</evidence>